<evidence type="ECO:0000256" key="1">
    <source>
        <dbReference type="ARBA" id="ARBA00001968"/>
    </source>
</evidence>
<evidence type="ECO:0000313" key="4">
    <source>
        <dbReference type="EMBL" id="KAL3395294.1"/>
    </source>
</evidence>
<proteinExistence type="predicted"/>
<sequence length="458" mass="52209">MHKFPTPNKVRVTVADHFGNKQTIDKFDAWMKAVKLQTKLKFDCVCSKHFTDTDYRALAIPTVNLPNSNVSSEVMEVMKKREKRLQSRNNTKLKEKSNDNSRTVEKARFEEVKKKCDELLEHQDEQVHYVYFQPEVSMVKEVYEADICATSDDSECKFMSLLTTEKKLSTGTGIENFNILNTIIKSYSEIVGDRFEGQKTVMKTRDRVLLTLCMLKQNSNYSFLALIFDTVSEQRCQRIITETLVVLSKILKLAIRWPSNDEIRKNIPLAFENYPETRIVLDCTEIFIQNPKNLCCQIITYSHCKGDNTLKFMTGVTPAGDISYISSVYGGRVSDSKIFGQSELMSLLEPGDCIMVDRGFLIEEICEKNQWKCLKPPYLKGQKQFSSANAIYSHGVAKARVHVKRSNQRIKNFAVLGGVMPSCLVPFAEDIMTVVCGIVNLSSPIMSDDKFFESSVQE</sequence>
<dbReference type="EMBL" id="JBJJXI010000083">
    <property type="protein sequence ID" value="KAL3395294.1"/>
    <property type="molecule type" value="Genomic_DNA"/>
</dbReference>
<dbReference type="PANTHER" id="PTHR23080:SF141">
    <property type="entry name" value="TRANSPOSASE HELIX-TURN-HELIX DOMAIN-CONTAINING PROTEIN"/>
    <property type="match status" value="1"/>
</dbReference>
<name>A0ABD2WRP2_9HYME</name>
<dbReference type="Proteomes" id="UP001627154">
    <property type="component" value="Unassembled WGS sequence"/>
</dbReference>
<evidence type="ECO:0000313" key="5">
    <source>
        <dbReference type="Proteomes" id="UP001627154"/>
    </source>
</evidence>
<dbReference type="PANTHER" id="PTHR23080">
    <property type="entry name" value="THAP DOMAIN PROTEIN"/>
    <property type="match status" value="1"/>
</dbReference>
<comment type="cofactor">
    <cofactor evidence="1">
        <name>a divalent metal cation</name>
        <dbReference type="ChEBI" id="CHEBI:60240"/>
    </cofactor>
</comment>
<protein>
    <recommendedName>
        <fullName evidence="3">DDE Tnp4 domain-containing protein</fullName>
    </recommendedName>
</protein>
<accession>A0ABD2WRP2</accession>
<organism evidence="4 5">
    <name type="scientific">Trichogramma kaykai</name>
    <dbReference type="NCBI Taxonomy" id="54128"/>
    <lineage>
        <taxon>Eukaryota</taxon>
        <taxon>Metazoa</taxon>
        <taxon>Ecdysozoa</taxon>
        <taxon>Arthropoda</taxon>
        <taxon>Hexapoda</taxon>
        <taxon>Insecta</taxon>
        <taxon>Pterygota</taxon>
        <taxon>Neoptera</taxon>
        <taxon>Endopterygota</taxon>
        <taxon>Hymenoptera</taxon>
        <taxon>Apocrita</taxon>
        <taxon>Proctotrupomorpha</taxon>
        <taxon>Chalcidoidea</taxon>
        <taxon>Trichogrammatidae</taxon>
        <taxon>Trichogramma</taxon>
    </lineage>
</organism>
<reference evidence="4 5" key="1">
    <citation type="journal article" date="2024" name="bioRxiv">
        <title>A reference genome for Trichogramma kaykai: A tiny desert-dwelling parasitoid wasp with competing sex-ratio distorters.</title>
        <authorList>
            <person name="Culotta J."/>
            <person name="Lindsey A.R."/>
        </authorList>
    </citation>
    <scope>NUCLEOTIDE SEQUENCE [LARGE SCALE GENOMIC DNA]</scope>
    <source>
        <strain evidence="4 5">KSX58</strain>
    </source>
</reference>
<dbReference type="GO" id="GO:0046872">
    <property type="term" value="F:metal ion binding"/>
    <property type="evidence" value="ECO:0007669"/>
    <property type="project" value="UniProtKB-KW"/>
</dbReference>
<gene>
    <name evidence="4" type="ORF">TKK_010564</name>
</gene>
<evidence type="ECO:0000259" key="3">
    <source>
        <dbReference type="Pfam" id="PF13359"/>
    </source>
</evidence>
<dbReference type="AlphaFoldDB" id="A0ABD2WRP2"/>
<comment type="caution">
    <text evidence="4">The sequence shown here is derived from an EMBL/GenBank/DDBJ whole genome shotgun (WGS) entry which is preliminary data.</text>
</comment>
<evidence type="ECO:0000256" key="2">
    <source>
        <dbReference type="ARBA" id="ARBA00022723"/>
    </source>
</evidence>
<feature type="domain" description="DDE Tnp4" evidence="3">
    <location>
        <begin position="281"/>
        <end position="440"/>
    </location>
</feature>
<dbReference type="InterPro" id="IPR027806">
    <property type="entry name" value="HARBI1_dom"/>
</dbReference>
<keyword evidence="5" id="KW-1185">Reference proteome</keyword>
<dbReference type="Pfam" id="PF13359">
    <property type="entry name" value="DDE_Tnp_4"/>
    <property type="match status" value="1"/>
</dbReference>
<keyword evidence="2" id="KW-0479">Metal-binding</keyword>